<reference evidence="4 5" key="1">
    <citation type="submission" date="2016-10" db="EMBL/GenBank/DDBJ databases">
        <authorList>
            <person name="de Groot N.N."/>
        </authorList>
    </citation>
    <scope>NUCLEOTIDE SEQUENCE [LARGE SCALE GENOMIC DNA]</scope>
    <source>
        <strain evidence="4 5">DSM 11363</strain>
    </source>
</reference>
<dbReference type="Proteomes" id="UP000182332">
    <property type="component" value="Unassembled WGS sequence"/>
</dbReference>
<feature type="domain" description="Tox-PL" evidence="2">
    <location>
        <begin position="304"/>
        <end position="400"/>
    </location>
</feature>
<feature type="region of interest" description="Disordered" evidence="1">
    <location>
        <begin position="249"/>
        <end position="296"/>
    </location>
</feature>
<dbReference type="Pfam" id="PF15644">
    <property type="entry name" value="Gln_amidase"/>
    <property type="match status" value="1"/>
</dbReference>
<accession>A0A1I0J2H4</accession>
<evidence type="ECO:0000313" key="5">
    <source>
        <dbReference type="Proteomes" id="UP000182332"/>
    </source>
</evidence>
<dbReference type="InterPro" id="IPR049195">
    <property type="entry name" value="Tre1-like_N"/>
</dbReference>
<dbReference type="EMBL" id="FOHW01000046">
    <property type="protein sequence ID" value="SEU03980.1"/>
    <property type="molecule type" value="Genomic_DNA"/>
</dbReference>
<dbReference type="Pfam" id="PF21724">
    <property type="entry name" value="DUF6861"/>
    <property type="match status" value="1"/>
</dbReference>
<gene>
    <name evidence="4" type="ORF">SAMN05216197_14618</name>
</gene>
<organism evidence="4 5">
    <name type="scientific">Pseudomonas graminis</name>
    <dbReference type="NCBI Taxonomy" id="158627"/>
    <lineage>
        <taxon>Bacteria</taxon>
        <taxon>Pseudomonadati</taxon>
        <taxon>Pseudomonadota</taxon>
        <taxon>Gammaproteobacteria</taxon>
        <taxon>Pseudomonadales</taxon>
        <taxon>Pseudomonadaceae</taxon>
        <taxon>Pseudomonas</taxon>
    </lineage>
</organism>
<proteinExistence type="predicted"/>
<feature type="domain" description="NAD(+)--protein-arginine ADP-ribosyltransferase Tre1-like N-terminal" evidence="3">
    <location>
        <begin position="50"/>
        <end position="242"/>
    </location>
</feature>
<dbReference type="InterPro" id="IPR028908">
    <property type="entry name" value="Tox-PL_dom"/>
</dbReference>
<sequence length="416" mass="44462">MFFWHIVPSWHQIEDRIRQEMGYQGGTQYRNHWGEPAPSLSLSIRRVESVRSAFYQAEWQAADLLRRRFADLEISIIIDDLIDVVTQMAMIVAGSTLTGAAIGAGVGAFFGGVGAAPMGAAGAAVGLQVSSWILTILGLQSVAEFFVEGLPRVGEYYLTGIQTAWEGPRGEEGLTPFSQDDPYAVNSAAHNIALGHVEVVVLLLGAIVEYLTRGRGSAGKLAQEMGASPKGANVGQWMLKHEEALKSRPDLQKAEPLKGGMGPQRQLELPQTRPVQKTASEVEDKAGSIKKVNPGYPEPGRTHNCVNCSIATDATLSGAPASALPIKSTKGVPISVLERQFGGKFGLATTPEKITQQMVEAGDGARGIVFGSYGPGQPGHVFNVVNQSGAVRYLDGQTGKSANLLNFDKLQLLRTN</sequence>
<protein>
    <submittedName>
        <fullName evidence="4">Papain fold toxin 1, glutamine deamidase</fullName>
    </submittedName>
</protein>
<evidence type="ECO:0000313" key="4">
    <source>
        <dbReference type="EMBL" id="SEU03980.1"/>
    </source>
</evidence>
<evidence type="ECO:0000259" key="3">
    <source>
        <dbReference type="Pfam" id="PF21724"/>
    </source>
</evidence>
<dbReference type="AlphaFoldDB" id="A0A1I0J2H4"/>
<name>A0A1I0J2H4_9PSED</name>
<evidence type="ECO:0000256" key="1">
    <source>
        <dbReference type="SAM" id="MobiDB-lite"/>
    </source>
</evidence>
<dbReference type="RefSeq" id="WP_083398872.1">
    <property type="nucleotide sequence ID" value="NZ_FOHW01000046.1"/>
</dbReference>
<evidence type="ECO:0000259" key="2">
    <source>
        <dbReference type="Pfam" id="PF15644"/>
    </source>
</evidence>